<dbReference type="STRING" id="83765.SAMN05660284_02548"/>
<gene>
    <name evidence="11" type="ORF">SAMN05660284_02548</name>
</gene>
<protein>
    <submittedName>
        <fullName evidence="11">Thiol:disulfide interchange protein DsbD</fullName>
    </submittedName>
</protein>
<evidence type="ECO:0000256" key="4">
    <source>
        <dbReference type="ARBA" id="ARBA00022748"/>
    </source>
</evidence>
<evidence type="ECO:0000256" key="5">
    <source>
        <dbReference type="ARBA" id="ARBA00022989"/>
    </source>
</evidence>
<dbReference type="Proteomes" id="UP000242869">
    <property type="component" value="Unassembled WGS sequence"/>
</dbReference>
<dbReference type="GO" id="GO:0015035">
    <property type="term" value="F:protein-disulfide reductase activity"/>
    <property type="evidence" value="ECO:0007669"/>
    <property type="project" value="TreeGrafter"/>
</dbReference>
<dbReference type="AlphaFoldDB" id="A0A1I5D155"/>
<evidence type="ECO:0000256" key="7">
    <source>
        <dbReference type="ARBA" id="ARBA00023284"/>
    </source>
</evidence>
<dbReference type="PANTHER" id="PTHR32234">
    <property type="entry name" value="THIOL:DISULFIDE INTERCHANGE PROTEIN DSBD"/>
    <property type="match status" value="1"/>
</dbReference>
<evidence type="ECO:0000313" key="11">
    <source>
        <dbReference type="EMBL" id="SFN92970.1"/>
    </source>
</evidence>
<dbReference type="InterPro" id="IPR035671">
    <property type="entry name" value="DsbD_gamma"/>
</dbReference>
<dbReference type="EMBL" id="FOVE01000022">
    <property type="protein sequence ID" value="SFN92970.1"/>
    <property type="molecule type" value="Genomic_DNA"/>
</dbReference>
<reference evidence="12" key="1">
    <citation type="submission" date="2016-10" db="EMBL/GenBank/DDBJ databases">
        <authorList>
            <person name="Varghese N."/>
            <person name="Submissions S."/>
        </authorList>
    </citation>
    <scope>NUCLEOTIDE SEQUENCE [LARGE SCALE GENOMIC DNA]</scope>
    <source>
        <strain evidence="12">DSM 6150</strain>
    </source>
</reference>
<dbReference type="GO" id="GO:0005886">
    <property type="term" value="C:plasma membrane"/>
    <property type="evidence" value="ECO:0007669"/>
    <property type="project" value="UniProtKB-SubCell"/>
</dbReference>
<dbReference type="Gene3D" id="2.60.40.1250">
    <property type="entry name" value="Thiol:disulfide interchange protein DsbD, N-terminal domain"/>
    <property type="match status" value="1"/>
</dbReference>
<keyword evidence="4" id="KW-0201">Cytochrome c-type biogenesis</keyword>
<dbReference type="Gene3D" id="3.40.30.10">
    <property type="entry name" value="Glutaredoxin"/>
    <property type="match status" value="1"/>
</dbReference>
<evidence type="ECO:0000256" key="1">
    <source>
        <dbReference type="ARBA" id="ARBA00004651"/>
    </source>
</evidence>
<accession>A0A1I5D155</accession>
<evidence type="ECO:0000256" key="6">
    <source>
        <dbReference type="ARBA" id="ARBA00023136"/>
    </source>
</evidence>
<name>A0A1I5D155_9NEIS</name>
<dbReference type="PROSITE" id="PS00194">
    <property type="entry name" value="THIOREDOXIN_1"/>
    <property type="match status" value="1"/>
</dbReference>
<feature type="transmembrane region" description="Helical" evidence="8">
    <location>
        <begin position="190"/>
        <end position="216"/>
    </location>
</feature>
<dbReference type="InterPro" id="IPR003834">
    <property type="entry name" value="Cyt_c_assmbl_TM_dom"/>
</dbReference>
<dbReference type="NCBIfam" id="NF001419">
    <property type="entry name" value="PRK00293.1"/>
    <property type="match status" value="1"/>
</dbReference>
<keyword evidence="3 8" id="KW-0812">Transmembrane</keyword>
<dbReference type="InterPro" id="IPR013766">
    <property type="entry name" value="Thioredoxin_domain"/>
</dbReference>
<dbReference type="SUPFAM" id="SSF52833">
    <property type="entry name" value="Thioredoxin-like"/>
    <property type="match status" value="1"/>
</dbReference>
<evidence type="ECO:0000256" key="8">
    <source>
        <dbReference type="SAM" id="Phobius"/>
    </source>
</evidence>
<keyword evidence="7" id="KW-0676">Redox-active center</keyword>
<keyword evidence="9" id="KW-0732">Signal</keyword>
<dbReference type="GO" id="GO:0045454">
    <property type="term" value="P:cell redox homeostasis"/>
    <property type="evidence" value="ECO:0007669"/>
    <property type="project" value="TreeGrafter"/>
</dbReference>
<dbReference type="OrthoDB" id="9811036at2"/>
<dbReference type="PROSITE" id="PS51352">
    <property type="entry name" value="THIOREDOXIN_2"/>
    <property type="match status" value="1"/>
</dbReference>
<dbReference type="PANTHER" id="PTHR32234:SF0">
    <property type="entry name" value="THIOL:DISULFIDE INTERCHANGE PROTEIN DSBD"/>
    <property type="match status" value="1"/>
</dbReference>
<evidence type="ECO:0000313" key="12">
    <source>
        <dbReference type="Proteomes" id="UP000242869"/>
    </source>
</evidence>
<evidence type="ECO:0000256" key="2">
    <source>
        <dbReference type="ARBA" id="ARBA00022475"/>
    </source>
</evidence>
<dbReference type="InterPro" id="IPR028250">
    <property type="entry name" value="DsbDN"/>
</dbReference>
<dbReference type="InterPro" id="IPR017937">
    <property type="entry name" value="Thioredoxin_CS"/>
</dbReference>
<keyword evidence="6 8" id="KW-0472">Membrane</keyword>
<dbReference type="Pfam" id="PF02683">
    <property type="entry name" value="DsbD_TM"/>
    <property type="match status" value="1"/>
</dbReference>
<comment type="subcellular location">
    <subcellularLocation>
        <location evidence="1">Cell membrane</location>
        <topology evidence="1">Multi-pass membrane protein</topology>
    </subcellularLocation>
</comment>
<dbReference type="RefSeq" id="WP_091197321.1">
    <property type="nucleotide sequence ID" value="NZ_FOVE01000022.1"/>
</dbReference>
<dbReference type="GO" id="GO:0017004">
    <property type="term" value="P:cytochrome complex assembly"/>
    <property type="evidence" value="ECO:0007669"/>
    <property type="project" value="UniProtKB-KW"/>
</dbReference>
<proteinExistence type="predicted"/>
<evidence type="ECO:0000259" key="10">
    <source>
        <dbReference type="PROSITE" id="PS51352"/>
    </source>
</evidence>
<dbReference type="CDD" id="cd02953">
    <property type="entry name" value="DsbDgamma"/>
    <property type="match status" value="1"/>
</dbReference>
<keyword evidence="12" id="KW-1185">Reference proteome</keyword>
<evidence type="ECO:0000256" key="3">
    <source>
        <dbReference type="ARBA" id="ARBA00022692"/>
    </source>
</evidence>
<keyword evidence="5 8" id="KW-1133">Transmembrane helix</keyword>
<dbReference type="InterPro" id="IPR036929">
    <property type="entry name" value="DsbDN_sf"/>
</dbReference>
<dbReference type="InterPro" id="IPR036249">
    <property type="entry name" value="Thioredoxin-like_sf"/>
</dbReference>
<dbReference type="Pfam" id="PF11412">
    <property type="entry name" value="DsbD_N"/>
    <property type="match status" value="1"/>
</dbReference>
<feature type="transmembrane region" description="Helical" evidence="8">
    <location>
        <begin position="307"/>
        <end position="336"/>
    </location>
</feature>
<sequence length="531" mass="57178">MKYVAGIRRLGRIFGFTLAGLWLSLSAAASAQPTPLPPEQAFRARLVQTGERTLEARFEVAPGHYLYRDRFAFTPADQSLRLQIDRPPGQTKNDPSFGQVETYPHPVTILLTAKRPLPQELSIALQYQGCAEAGICYPAQTVSLRPGESTPAGRPVSLLDTLGPPPAGEMPPPPARHGWFAGSLPATLGIFFVAGLGLAFTACMYPLIPIVSGIVLRGAKHGQRRALGLTFVYVQGMALTYTAGGLLAAASGAFLAVTLQQPWVIAGFSLFFVAMALAMFGIFSLQLPNAWQSRINSWANRLPGGRFVSVFVMGTLSALIVGPCIAPPLAAALAYLGQSGDLLLGGSALYALALGMGTPLMIIGILGSAALPRLSHRRLHGIRIVFGMILLGMAAWIARPLWLHRSPVPGLDFRPVASSAELDRALQSARGKPVLLDFYADWCTSCLEFEKNTLTDPGIQKKLGGFVLLRADITANTPEHRALLRRFGLYGPPALRFFDRDGRPFGETVIGAPDVTEFGRLVEQAKFQTLR</sequence>
<feature type="chain" id="PRO_5017310125" evidence="9">
    <location>
        <begin position="32"/>
        <end position="531"/>
    </location>
</feature>
<feature type="domain" description="Thioredoxin" evidence="10">
    <location>
        <begin position="402"/>
        <end position="527"/>
    </location>
</feature>
<evidence type="ECO:0000256" key="9">
    <source>
        <dbReference type="SAM" id="SignalP"/>
    </source>
</evidence>
<organism evidence="11 12">
    <name type="scientific">Formivibrio citricus</name>
    <dbReference type="NCBI Taxonomy" id="83765"/>
    <lineage>
        <taxon>Bacteria</taxon>
        <taxon>Pseudomonadati</taxon>
        <taxon>Pseudomonadota</taxon>
        <taxon>Betaproteobacteria</taxon>
        <taxon>Neisseriales</taxon>
        <taxon>Chitinibacteraceae</taxon>
        <taxon>Formivibrio</taxon>
    </lineage>
</organism>
<dbReference type="SUPFAM" id="SSF74863">
    <property type="entry name" value="Thiol:disulfide interchange protein DsbD, N-terminal domain (DsbD-alpha)"/>
    <property type="match status" value="1"/>
</dbReference>
<feature type="transmembrane region" description="Helical" evidence="8">
    <location>
        <begin position="348"/>
        <end position="372"/>
    </location>
</feature>
<feature type="transmembrane region" description="Helical" evidence="8">
    <location>
        <begin position="384"/>
        <end position="402"/>
    </location>
</feature>
<feature type="transmembrane region" description="Helical" evidence="8">
    <location>
        <begin position="263"/>
        <end position="287"/>
    </location>
</feature>
<feature type="transmembrane region" description="Helical" evidence="8">
    <location>
        <begin position="228"/>
        <end position="257"/>
    </location>
</feature>
<feature type="signal peptide" evidence="9">
    <location>
        <begin position="1"/>
        <end position="31"/>
    </location>
</feature>
<dbReference type="Pfam" id="PF13899">
    <property type="entry name" value="Thioredoxin_7"/>
    <property type="match status" value="1"/>
</dbReference>
<keyword evidence="2" id="KW-1003">Cell membrane</keyword>